<evidence type="ECO:0000313" key="2">
    <source>
        <dbReference type="EMBL" id="MCM6776270.1"/>
    </source>
</evidence>
<comment type="caution">
    <text evidence="2">The sequence shown here is derived from an EMBL/GenBank/DDBJ whole genome shotgun (WGS) entry which is preliminary data.</text>
</comment>
<dbReference type="EMBL" id="JAMRXG010000009">
    <property type="protein sequence ID" value="MCM6776270.1"/>
    <property type="molecule type" value="Genomic_DNA"/>
</dbReference>
<keyword evidence="3" id="KW-1185">Reference proteome</keyword>
<evidence type="ECO:0000313" key="3">
    <source>
        <dbReference type="Proteomes" id="UP001139157"/>
    </source>
</evidence>
<sequence>MIKLLSLRGFAKRRGLAYGTINRYYVEKRLPPHDGEIGEDENDPKARVGWLPETVDNWQRPGRGARTDLKKDKT</sequence>
<name>A0A9X2E9U5_9NOCA</name>
<proteinExistence type="predicted"/>
<gene>
    <name evidence="2" type="ORF">NDR86_22550</name>
</gene>
<reference evidence="2" key="1">
    <citation type="submission" date="2022-06" db="EMBL/GenBank/DDBJ databases">
        <title>Novel species in genus nocardia.</title>
        <authorList>
            <person name="Li F."/>
        </authorList>
    </citation>
    <scope>NUCLEOTIDE SEQUENCE</scope>
    <source>
        <strain evidence="2">CDC141</strain>
    </source>
</reference>
<feature type="region of interest" description="Disordered" evidence="1">
    <location>
        <begin position="32"/>
        <end position="74"/>
    </location>
</feature>
<feature type="compositionally biased region" description="Basic and acidic residues" evidence="1">
    <location>
        <begin position="65"/>
        <end position="74"/>
    </location>
</feature>
<protein>
    <submittedName>
        <fullName evidence="2">Uncharacterized protein</fullName>
    </submittedName>
</protein>
<evidence type="ECO:0000256" key="1">
    <source>
        <dbReference type="SAM" id="MobiDB-lite"/>
    </source>
</evidence>
<accession>A0A9X2E9U5</accession>
<organism evidence="2 3">
    <name type="scientific">Nocardia pulmonis</name>
    <dbReference type="NCBI Taxonomy" id="2951408"/>
    <lineage>
        <taxon>Bacteria</taxon>
        <taxon>Bacillati</taxon>
        <taxon>Actinomycetota</taxon>
        <taxon>Actinomycetes</taxon>
        <taxon>Mycobacteriales</taxon>
        <taxon>Nocardiaceae</taxon>
        <taxon>Nocardia</taxon>
    </lineage>
</organism>
<dbReference type="RefSeq" id="WP_251914569.1">
    <property type="nucleotide sequence ID" value="NZ_JAMRXG010000009.1"/>
</dbReference>
<dbReference type="AlphaFoldDB" id="A0A9X2E9U5"/>
<dbReference type="Proteomes" id="UP001139157">
    <property type="component" value="Unassembled WGS sequence"/>
</dbReference>